<keyword evidence="2 4" id="KW-0413">Isomerase</keyword>
<comment type="catalytic activity">
    <reaction evidence="3">
        <text>alpha-L-fucose = beta-L-fucose</text>
        <dbReference type="Rhea" id="RHEA:25580"/>
        <dbReference type="ChEBI" id="CHEBI:42548"/>
        <dbReference type="ChEBI" id="CHEBI:42589"/>
        <dbReference type="EC" id="5.1.3.29"/>
    </reaction>
</comment>
<dbReference type="SUPFAM" id="SSF102546">
    <property type="entry name" value="RbsD-like"/>
    <property type="match status" value="1"/>
</dbReference>
<dbReference type="GO" id="GO:0062193">
    <property type="term" value="F:D-ribose pyranase activity"/>
    <property type="evidence" value="ECO:0007669"/>
    <property type="project" value="UniProtKB-EC"/>
</dbReference>
<dbReference type="GO" id="GO:0036373">
    <property type="term" value="F:L-fucose mutarotase activity"/>
    <property type="evidence" value="ECO:0007669"/>
    <property type="project" value="UniProtKB-EC"/>
</dbReference>
<comment type="catalytic activity">
    <reaction evidence="1">
        <text>beta-D-ribopyranose = beta-D-ribofuranose</text>
        <dbReference type="Rhea" id="RHEA:25432"/>
        <dbReference type="ChEBI" id="CHEBI:27476"/>
        <dbReference type="ChEBI" id="CHEBI:47002"/>
        <dbReference type="EC" id="5.4.99.62"/>
    </reaction>
</comment>
<dbReference type="InterPro" id="IPR023750">
    <property type="entry name" value="RbsD-like_sf"/>
</dbReference>
<dbReference type="EC" id="5.1.3.29" evidence="4"/>
<name>A0A7Y9LBU0_9ACTN</name>
<dbReference type="GO" id="GO:0006004">
    <property type="term" value="P:fucose metabolic process"/>
    <property type="evidence" value="ECO:0007669"/>
    <property type="project" value="TreeGrafter"/>
</dbReference>
<dbReference type="Proteomes" id="UP000569914">
    <property type="component" value="Unassembled WGS sequence"/>
</dbReference>
<accession>A0A7Y9LBU0</accession>
<organism evidence="4 5">
    <name type="scientific">Microlunatus parietis</name>
    <dbReference type="NCBI Taxonomy" id="682979"/>
    <lineage>
        <taxon>Bacteria</taxon>
        <taxon>Bacillati</taxon>
        <taxon>Actinomycetota</taxon>
        <taxon>Actinomycetes</taxon>
        <taxon>Propionibacteriales</taxon>
        <taxon>Propionibacteriaceae</taxon>
        <taxon>Microlunatus</taxon>
    </lineage>
</organism>
<dbReference type="RefSeq" id="WP_179751177.1">
    <property type="nucleotide sequence ID" value="NZ_JACCBU010000001.1"/>
</dbReference>
<keyword evidence="5" id="KW-1185">Reference proteome</keyword>
<dbReference type="Gene3D" id="3.40.1650.10">
    <property type="entry name" value="RbsD-like domain"/>
    <property type="match status" value="1"/>
</dbReference>
<evidence type="ECO:0000313" key="4">
    <source>
        <dbReference type="EMBL" id="NYE71188.1"/>
    </source>
</evidence>
<dbReference type="InterPro" id="IPR007721">
    <property type="entry name" value="RbsD_FucU"/>
</dbReference>
<reference evidence="4 5" key="1">
    <citation type="submission" date="2020-07" db="EMBL/GenBank/DDBJ databases">
        <title>Sequencing the genomes of 1000 actinobacteria strains.</title>
        <authorList>
            <person name="Klenk H.-P."/>
        </authorList>
    </citation>
    <scope>NUCLEOTIDE SEQUENCE [LARGE SCALE GENOMIC DNA]</scope>
    <source>
        <strain evidence="4 5">DSM 22083</strain>
    </source>
</reference>
<comment type="caution">
    <text evidence="4">The sequence shown here is derived from an EMBL/GenBank/DDBJ whole genome shotgun (WGS) entry which is preliminary data.</text>
</comment>
<dbReference type="PANTHER" id="PTHR31690:SF4">
    <property type="entry name" value="FUCOSE MUTAROTASE"/>
    <property type="match status" value="1"/>
</dbReference>
<dbReference type="PANTHER" id="PTHR31690">
    <property type="entry name" value="FUCOSE MUTAROTASE"/>
    <property type="match status" value="1"/>
</dbReference>
<protein>
    <submittedName>
        <fullName evidence="4">L-fucose mutarotase</fullName>
        <ecNumber evidence="4">5.1.3.29</ecNumber>
    </submittedName>
</protein>
<dbReference type="GO" id="GO:0042806">
    <property type="term" value="F:fucose binding"/>
    <property type="evidence" value="ECO:0007669"/>
    <property type="project" value="TreeGrafter"/>
</dbReference>
<evidence type="ECO:0000313" key="5">
    <source>
        <dbReference type="Proteomes" id="UP000569914"/>
    </source>
</evidence>
<sequence>MLKNIDPLLTGRLLKHLDQLGHGDVFGLVDRNFPAYRYDRPVIDLRAATTETAAAALLSVFPLDSYVDHPIRRMEIDDQPDVINEAAAALQRAADAAEGTTVSIQGVERFEFYRQAAEARFLVQTGETIPYACYLLKKGVV</sequence>
<dbReference type="Pfam" id="PF05025">
    <property type="entry name" value="RbsD_FucU"/>
    <property type="match status" value="1"/>
</dbReference>
<proteinExistence type="predicted"/>
<dbReference type="AlphaFoldDB" id="A0A7Y9LBU0"/>
<dbReference type="EMBL" id="JACCBU010000001">
    <property type="protein sequence ID" value="NYE71188.1"/>
    <property type="molecule type" value="Genomic_DNA"/>
</dbReference>
<evidence type="ECO:0000256" key="3">
    <source>
        <dbReference type="ARBA" id="ARBA00036324"/>
    </source>
</evidence>
<evidence type="ECO:0000256" key="2">
    <source>
        <dbReference type="ARBA" id="ARBA00023235"/>
    </source>
</evidence>
<gene>
    <name evidence="4" type="ORF">BKA15_002517</name>
</gene>
<evidence type="ECO:0000256" key="1">
    <source>
        <dbReference type="ARBA" id="ARBA00000223"/>
    </source>
</evidence>
<dbReference type="InterPro" id="IPR050443">
    <property type="entry name" value="RbsD/FucU_mutarotase"/>
</dbReference>